<name>A0A0E9UWC2_ANGAN</name>
<evidence type="ECO:0000313" key="1">
    <source>
        <dbReference type="EMBL" id="JAH70122.1"/>
    </source>
</evidence>
<protein>
    <submittedName>
        <fullName evidence="1">Uncharacterized protein</fullName>
    </submittedName>
</protein>
<accession>A0A0E9UWC2</accession>
<reference evidence="1" key="1">
    <citation type="submission" date="2014-11" db="EMBL/GenBank/DDBJ databases">
        <authorList>
            <person name="Amaro Gonzalez C."/>
        </authorList>
    </citation>
    <scope>NUCLEOTIDE SEQUENCE</scope>
</reference>
<reference evidence="1" key="2">
    <citation type="journal article" date="2015" name="Fish Shellfish Immunol.">
        <title>Early steps in the European eel (Anguilla anguilla)-Vibrio vulnificus interaction in the gills: Role of the RtxA13 toxin.</title>
        <authorList>
            <person name="Callol A."/>
            <person name="Pajuelo D."/>
            <person name="Ebbesson L."/>
            <person name="Teles M."/>
            <person name="MacKenzie S."/>
            <person name="Amaro C."/>
        </authorList>
    </citation>
    <scope>NUCLEOTIDE SEQUENCE</scope>
</reference>
<dbReference type="AlphaFoldDB" id="A0A0E9UWC2"/>
<sequence>MSWPHVFGFSPLSLSHFQHGEWEWVTIMGSLTIVKVTDAGMTSEMTVMSMDG</sequence>
<organism evidence="1">
    <name type="scientific">Anguilla anguilla</name>
    <name type="common">European freshwater eel</name>
    <name type="synonym">Muraena anguilla</name>
    <dbReference type="NCBI Taxonomy" id="7936"/>
    <lineage>
        <taxon>Eukaryota</taxon>
        <taxon>Metazoa</taxon>
        <taxon>Chordata</taxon>
        <taxon>Craniata</taxon>
        <taxon>Vertebrata</taxon>
        <taxon>Euteleostomi</taxon>
        <taxon>Actinopterygii</taxon>
        <taxon>Neopterygii</taxon>
        <taxon>Teleostei</taxon>
        <taxon>Anguilliformes</taxon>
        <taxon>Anguillidae</taxon>
        <taxon>Anguilla</taxon>
    </lineage>
</organism>
<proteinExistence type="predicted"/>
<dbReference type="EMBL" id="GBXM01038455">
    <property type="protein sequence ID" value="JAH70122.1"/>
    <property type="molecule type" value="Transcribed_RNA"/>
</dbReference>